<dbReference type="Pfam" id="PF13439">
    <property type="entry name" value="Glyco_transf_4"/>
    <property type="match status" value="1"/>
</dbReference>
<dbReference type="PANTHER" id="PTHR12526:SF630">
    <property type="entry name" value="GLYCOSYLTRANSFERASE"/>
    <property type="match status" value="1"/>
</dbReference>
<feature type="domain" description="Glycosyltransferase subfamily 4-like N-terminal" evidence="2">
    <location>
        <begin position="21"/>
        <end position="165"/>
    </location>
</feature>
<dbReference type="InterPro" id="IPR028098">
    <property type="entry name" value="Glyco_trans_4-like_N"/>
</dbReference>
<dbReference type="PANTHER" id="PTHR12526">
    <property type="entry name" value="GLYCOSYLTRANSFERASE"/>
    <property type="match status" value="1"/>
</dbReference>
<evidence type="ECO:0000313" key="3">
    <source>
        <dbReference type="EMBL" id="SHO73099.1"/>
    </source>
</evidence>
<reference evidence="4" key="1">
    <citation type="submission" date="2016-12" db="EMBL/GenBank/DDBJ databases">
        <authorList>
            <person name="Varghese N."/>
            <person name="Submissions S."/>
        </authorList>
    </citation>
    <scope>NUCLEOTIDE SEQUENCE [LARGE SCALE GENOMIC DNA]</scope>
    <source>
        <strain evidence="4">DSM 18830</strain>
    </source>
</reference>
<dbReference type="AlphaFoldDB" id="A0A1M7ZW41"/>
<accession>A0A1M7ZW41</accession>
<dbReference type="OrthoDB" id="798298at2"/>
<evidence type="ECO:0000313" key="4">
    <source>
        <dbReference type="Proteomes" id="UP000184611"/>
    </source>
</evidence>
<dbReference type="Proteomes" id="UP000184611">
    <property type="component" value="Unassembled WGS sequence"/>
</dbReference>
<evidence type="ECO:0000259" key="2">
    <source>
        <dbReference type="Pfam" id="PF13439"/>
    </source>
</evidence>
<protein>
    <submittedName>
        <fullName evidence="3">Glycosyltransferase involved in cell wall bisynthesis</fullName>
    </submittedName>
</protein>
<dbReference type="RefSeq" id="WP_073582912.1">
    <property type="nucleotide sequence ID" value="NZ_CBCSEA010000004.1"/>
</dbReference>
<gene>
    <name evidence="3" type="ORF">SAMN05443547_1450</name>
</gene>
<dbReference type="SUPFAM" id="SSF53756">
    <property type="entry name" value="UDP-Glycosyltransferase/glycogen phosphorylase"/>
    <property type="match status" value="1"/>
</dbReference>
<dbReference type="EMBL" id="FRYK01000002">
    <property type="protein sequence ID" value="SHO73099.1"/>
    <property type="molecule type" value="Genomic_DNA"/>
</dbReference>
<keyword evidence="4" id="KW-1185">Reference proteome</keyword>
<sequence>MENGQKKQIKVAIIGYKLADGGLERVFANLTNLLHENGVEVHTIILESKFTYKYSGKLLVLGKYSKFVKYFKLKLYLKKNKIPQVIDFRYRINPLMEFLFLNYIYAKTKIIYTVHSSNLEEYFTSNKWIAAKILKNKIIAVSMGIHDKIQKKYNYNQTEVIYNAISKFETNQVNEIPFKFIVAVGRLVKLKQFLQLIESYSLSELPKKDFHLVIVGNGPELNKIKAKVSALKLTDFVHLVGYNENPIAYISQAHFLVLTSLYEGFPMVLLEALSLGTPVVSFNCESGPNEIIQDNFNGILVENQNFDELIDKMNTFVKDTILYQKCKKNAIESVSKFQESEILNQWLQILINGN</sequence>
<feature type="domain" description="Glycosyl transferase family 1" evidence="1">
    <location>
        <begin position="178"/>
        <end position="332"/>
    </location>
</feature>
<dbReference type="Pfam" id="PF00534">
    <property type="entry name" value="Glycos_transf_1"/>
    <property type="match status" value="1"/>
</dbReference>
<dbReference type="Gene3D" id="3.40.50.2000">
    <property type="entry name" value="Glycogen Phosphorylase B"/>
    <property type="match status" value="2"/>
</dbReference>
<dbReference type="STRING" id="416016.SAMN05443547_1450"/>
<dbReference type="GO" id="GO:0016757">
    <property type="term" value="F:glycosyltransferase activity"/>
    <property type="evidence" value="ECO:0007669"/>
    <property type="project" value="InterPro"/>
</dbReference>
<name>A0A1M7ZW41_9FLAO</name>
<dbReference type="InterPro" id="IPR001296">
    <property type="entry name" value="Glyco_trans_1"/>
</dbReference>
<keyword evidence="3" id="KW-0808">Transferase</keyword>
<organism evidence="3 4">
    <name type="scientific">Flavobacterium cucumis</name>
    <dbReference type="NCBI Taxonomy" id="416016"/>
    <lineage>
        <taxon>Bacteria</taxon>
        <taxon>Pseudomonadati</taxon>
        <taxon>Bacteroidota</taxon>
        <taxon>Flavobacteriia</taxon>
        <taxon>Flavobacteriales</taxon>
        <taxon>Flavobacteriaceae</taxon>
        <taxon>Flavobacterium</taxon>
    </lineage>
</organism>
<proteinExistence type="predicted"/>
<evidence type="ECO:0000259" key="1">
    <source>
        <dbReference type="Pfam" id="PF00534"/>
    </source>
</evidence>